<feature type="compositionally biased region" description="Basic and acidic residues" evidence="7">
    <location>
        <begin position="75"/>
        <end position="87"/>
    </location>
</feature>
<dbReference type="EMBL" id="VGIR01000036">
    <property type="protein sequence ID" value="MBM3331595.1"/>
    <property type="molecule type" value="Genomic_DNA"/>
</dbReference>
<dbReference type="NCBIfam" id="TIGR01966">
    <property type="entry name" value="RNasePH"/>
    <property type="match status" value="1"/>
</dbReference>
<dbReference type="SUPFAM" id="SSF54211">
    <property type="entry name" value="Ribosomal protein S5 domain 2-like"/>
    <property type="match status" value="1"/>
</dbReference>
<dbReference type="PROSITE" id="PS01277">
    <property type="entry name" value="RIBONUCLEASE_PH"/>
    <property type="match status" value="1"/>
</dbReference>
<dbReference type="GO" id="GO:0031125">
    <property type="term" value="P:rRNA 3'-end processing"/>
    <property type="evidence" value="ECO:0007669"/>
    <property type="project" value="UniProtKB-ARBA"/>
</dbReference>
<evidence type="ECO:0000259" key="8">
    <source>
        <dbReference type="Pfam" id="PF01138"/>
    </source>
</evidence>
<keyword evidence="6 10" id="KW-0808">Transferase</keyword>
<feature type="domain" description="Exoribonuclease phosphorolytic" evidence="8">
    <location>
        <begin position="11"/>
        <end position="139"/>
    </location>
</feature>
<feature type="binding site" evidence="6">
    <location>
        <position position="85"/>
    </location>
    <ligand>
        <name>phosphate</name>
        <dbReference type="ChEBI" id="CHEBI:43474"/>
        <note>substrate</note>
    </ligand>
</feature>
<dbReference type="GO" id="GO:0000049">
    <property type="term" value="F:tRNA binding"/>
    <property type="evidence" value="ECO:0007669"/>
    <property type="project" value="UniProtKB-UniRule"/>
</dbReference>
<proteinExistence type="inferred from homology"/>
<feature type="domain" description="Exoribonuclease phosphorolytic" evidence="9">
    <location>
        <begin position="157"/>
        <end position="221"/>
    </location>
</feature>
<dbReference type="Pfam" id="PF03725">
    <property type="entry name" value="RNase_PH_C"/>
    <property type="match status" value="1"/>
</dbReference>
<accession>A0A937XDA5</accession>
<evidence type="ECO:0000256" key="4">
    <source>
        <dbReference type="ARBA" id="ARBA00022694"/>
    </source>
</evidence>
<comment type="function">
    <text evidence="6">Phosphorolytic 3'-5' exoribonuclease that plays an important role in tRNA 3'-end maturation. Removes nucleotide residues following the 3'-CCA terminus of tRNAs; can also add nucleotides to the ends of RNA molecules by using nucleoside diphosphates as substrates, but this may not be physiologically important. Probably plays a role in initiation of 16S rRNA degradation (leading to ribosome degradation) during starvation.</text>
</comment>
<dbReference type="PANTHER" id="PTHR11953:SF0">
    <property type="entry name" value="EXOSOME COMPLEX COMPONENT RRP41"/>
    <property type="match status" value="1"/>
</dbReference>
<dbReference type="GO" id="GO:0009022">
    <property type="term" value="F:tRNA nucleotidyltransferase activity"/>
    <property type="evidence" value="ECO:0007669"/>
    <property type="project" value="UniProtKB-UniRule"/>
</dbReference>
<comment type="subunit">
    <text evidence="6">Homohexameric ring arranged as a trimer of dimers.</text>
</comment>
<dbReference type="FunFam" id="3.30.230.70:FF:000003">
    <property type="entry name" value="Ribonuclease PH"/>
    <property type="match status" value="1"/>
</dbReference>
<dbReference type="PANTHER" id="PTHR11953">
    <property type="entry name" value="EXOSOME COMPLEX COMPONENT"/>
    <property type="match status" value="1"/>
</dbReference>
<comment type="catalytic activity">
    <reaction evidence="6">
        <text>tRNA(n+1) + phosphate = tRNA(n) + a ribonucleoside 5'-diphosphate</text>
        <dbReference type="Rhea" id="RHEA:10628"/>
        <dbReference type="Rhea" id="RHEA-COMP:17343"/>
        <dbReference type="Rhea" id="RHEA-COMP:17344"/>
        <dbReference type="ChEBI" id="CHEBI:43474"/>
        <dbReference type="ChEBI" id="CHEBI:57930"/>
        <dbReference type="ChEBI" id="CHEBI:173114"/>
        <dbReference type="EC" id="2.7.7.56"/>
    </reaction>
</comment>
<dbReference type="SUPFAM" id="SSF55666">
    <property type="entry name" value="Ribonuclease PH domain 2-like"/>
    <property type="match status" value="1"/>
</dbReference>
<dbReference type="InterPro" id="IPR018336">
    <property type="entry name" value="RNase_PH_CS"/>
</dbReference>
<evidence type="ECO:0000259" key="9">
    <source>
        <dbReference type="Pfam" id="PF03725"/>
    </source>
</evidence>
<dbReference type="GO" id="GO:0008033">
    <property type="term" value="P:tRNA processing"/>
    <property type="evidence" value="ECO:0007669"/>
    <property type="project" value="UniProtKB-UniRule"/>
</dbReference>
<dbReference type="InterPro" id="IPR050080">
    <property type="entry name" value="RNase_PH"/>
</dbReference>
<keyword evidence="2 6" id="KW-0698">rRNA processing</keyword>
<gene>
    <name evidence="6" type="primary">rph</name>
    <name evidence="10" type="ORF">FJY68_07045</name>
</gene>
<dbReference type="InterPro" id="IPR027408">
    <property type="entry name" value="PNPase/RNase_PH_dom_sf"/>
</dbReference>
<evidence type="ECO:0000256" key="2">
    <source>
        <dbReference type="ARBA" id="ARBA00022552"/>
    </source>
</evidence>
<evidence type="ECO:0000256" key="7">
    <source>
        <dbReference type="SAM" id="MobiDB-lite"/>
    </source>
</evidence>
<keyword evidence="6 10" id="KW-0548">Nucleotidyltransferase</keyword>
<dbReference type="InterPro" id="IPR001247">
    <property type="entry name" value="ExoRNase_PH_dom1"/>
</dbReference>
<evidence type="ECO:0000256" key="5">
    <source>
        <dbReference type="ARBA" id="ARBA00022884"/>
    </source>
</evidence>
<dbReference type="InterPro" id="IPR002381">
    <property type="entry name" value="RNase_PH_bac-type"/>
</dbReference>
<evidence type="ECO:0000313" key="11">
    <source>
        <dbReference type="Proteomes" id="UP000779900"/>
    </source>
</evidence>
<dbReference type="AlphaFoldDB" id="A0A937XDA5"/>
<dbReference type="InterPro" id="IPR015847">
    <property type="entry name" value="ExoRNase_PH_dom2"/>
</dbReference>
<dbReference type="InterPro" id="IPR036345">
    <property type="entry name" value="ExoRNase_PH_dom2_sf"/>
</dbReference>
<comment type="similarity">
    <text evidence="1 6">Belongs to the RNase PH family.</text>
</comment>
<dbReference type="GO" id="GO:0016075">
    <property type="term" value="P:rRNA catabolic process"/>
    <property type="evidence" value="ECO:0007669"/>
    <property type="project" value="UniProtKB-UniRule"/>
</dbReference>
<dbReference type="InterPro" id="IPR020568">
    <property type="entry name" value="Ribosomal_Su5_D2-typ_SF"/>
</dbReference>
<evidence type="ECO:0000256" key="3">
    <source>
        <dbReference type="ARBA" id="ARBA00022555"/>
    </source>
</evidence>
<keyword evidence="3 6" id="KW-0820">tRNA-binding</keyword>
<keyword evidence="4 6" id="KW-0819">tRNA processing</keyword>
<evidence type="ECO:0000256" key="6">
    <source>
        <dbReference type="HAMAP-Rule" id="MF_00564"/>
    </source>
</evidence>
<sequence>MTRDDGRRPDELRPVTLELGCLKYAEGSCMATAGNTRVLCAASIERRVPPFLVGSGQGWVTAEYGLLPRSTNQRTPRETERPRSRSQEIKRFLGRSLRAVCDLSALGEQQVIVDCDVIQADGGTRTLALTGGFCALAQAVESMRGRGCPGRNPLIEPVAAISVGIVEGEVLLDLAYSEDSRADTDMNLVMTESGRIVEVQATAEHVPFRFDEFNRMYGLAARAIGELIHLQHASLKTTGG</sequence>
<feature type="binding site" evidence="6">
    <location>
        <begin position="123"/>
        <end position="125"/>
    </location>
    <ligand>
        <name>phosphate</name>
        <dbReference type="ChEBI" id="CHEBI:43474"/>
        <note>substrate</note>
    </ligand>
</feature>
<dbReference type="HAMAP" id="MF_00564">
    <property type="entry name" value="RNase_PH"/>
    <property type="match status" value="1"/>
</dbReference>
<evidence type="ECO:0000256" key="1">
    <source>
        <dbReference type="ARBA" id="ARBA00006678"/>
    </source>
</evidence>
<organism evidence="10 11">
    <name type="scientific">candidate division WOR-3 bacterium</name>
    <dbReference type="NCBI Taxonomy" id="2052148"/>
    <lineage>
        <taxon>Bacteria</taxon>
        <taxon>Bacteria division WOR-3</taxon>
    </lineage>
</organism>
<protein>
    <recommendedName>
        <fullName evidence="6">Ribonuclease PH</fullName>
        <shortName evidence="6">RNase PH</shortName>
        <ecNumber evidence="6">2.7.7.56</ecNumber>
    </recommendedName>
    <alternativeName>
        <fullName evidence="6">tRNA nucleotidyltransferase</fullName>
    </alternativeName>
</protein>
<dbReference type="Proteomes" id="UP000779900">
    <property type="component" value="Unassembled WGS sequence"/>
</dbReference>
<name>A0A937XDA5_UNCW3</name>
<dbReference type="EC" id="2.7.7.56" evidence="6"/>
<dbReference type="Gene3D" id="3.30.230.70">
    <property type="entry name" value="GHMP Kinase, N-terminal domain"/>
    <property type="match status" value="1"/>
</dbReference>
<dbReference type="Pfam" id="PF01138">
    <property type="entry name" value="RNase_PH"/>
    <property type="match status" value="1"/>
</dbReference>
<feature type="region of interest" description="Disordered" evidence="7">
    <location>
        <begin position="67"/>
        <end position="87"/>
    </location>
</feature>
<reference evidence="10" key="1">
    <citation type="submission" date="2019-03" db="EMBL/GenBank/DDBJ databases">
        <title>Lake Tanganyika Metagenome-Assembled Genomes (MAGs).</title>
        <authorList>
            <person name="Tran P."/>
        </authorList>
    </citation>
    <scope>NUCLEOTIDE SEQUENCE</scope>
    <source>
        <strain evidence="10">K_DeepCast_150m_m2_040</strain>
    </source>
</reference>
<comment type="caution">
    <text evidence="10">The sequence shown here is derived from an EMBL/GenBank/DDBJ whole genome shotgun (WGS) entry which is preliminary data.</text>
</comment>
<dbReference type="GO" id="GO:0000175">
    <property type="term" value="F:3'-5'-RNA exonuclease activity"/>
    <property type="evidence" value="ECO:0007669"/>
    <property type="project" value="UniProtKB-UniRule"/>
</dbReference>
<evidence type="ECO:0000313" key="10">
    <source>
        <dbReference type="EMBL" id="MBM3331595.1"/>
    </source>
</evidence>
<keyword evidence="5" id="KW-0694">RNA-binding</keyword>